<dbReference type="EMBL" id="ABCK01000006">
    <property type="protein sequence ID" value="EDM28177.1"/>
    <property type="molecule type" value="Genomic_DNA"/>
</dbReference>
<proteinExistence type="predicted"/>
<gene>
    <name evidence="1" type="ORF">LNTAR_12511</name>
</gene>
<dbReference type="STRING" id="313628.LNTAR_12511"/>
<dbReference type="AlphaFoldDB" id="A6DJV3"/>
<reference evidence="1 2" key="1">
    <citation type="journal article" date="2010" name="J. Bacteriol.">
        <title>Genome sequence of Lentisphaera araneosa HTCC2155T, the type species of the order Lentisphaerales in the phylum Lentisphaerae.</title>
        <authorList>
            <person name="Thrash J.C."/>
            <person name="Cho J.C."/>
            <person name="Vergin K.L."/>
            <person name="Morris R.M."/>
            <person name="Giovannoni S.J."/>
        </authorList>
    </citation>
    <scope>NUCLEOTIDE SEQUENCE [LARGE SCALE GENOMIC DNA]</scope>
    <source>
        <strain evidence="1 2">HTCC2155</strain>
    </source>
</reference>
<evidence type="ECO:0000313" key="1">
    <source>
        <dbReference type="EMBL" id="EDM28177.1"/>
    </source>
</evidence>
<sequence length="37" mass="4031">MGKETSDGERSFDVDFGKEASKNGVSLKILEEVLSDL</sequence>
<dbReference type="Proteomes" id="UP000004947">
    <property type="component" value="Unassembled WGS sequence"/>
</dbReference>
<evidence type="ECO:0000313" key="2">
    <source>
        <dbReference type="Proteomes" id="UP000004947"/>
    </source>
</evidence>
<comment type="caution">
    <text evidence="1">The sequence shown here is derived from an EMBL/GenBank/DDBJ whole genome shotgun (WGS) entry which is preliminary data.</text>
</comment>
<accession>A6DJV3</accession>
<organism evidence="1 2">
    <name type="scientific">Lentisphaera araneosa HTCC2155</name>
    <dbReference type="NCBI Taxonomy" id="313628"/>
    <lineage>
        <taxon>Bacteria</taxon>
        <taxon>Pseudomonadati</taxon>
        <taxon>Lentisphaerota</taxon>
        <taxon>Lentisphaeria</taxon>
        <taxon>Lentisphaerales</taxon>
        <taxon>Lentisphaeraceae</taxon>
        <taxon>Lentisphaera</taxon>
    </lineage>
</organism>
<name>A6DJV3_9BACT</name>
<protein>
    <submittedName>
        <fullName evidence="1">Uncharacterized protein</fullName>
    </submittedName>
</protein>
<keyword evidence="2" id="KW-1185">Reference proteome</keyword>